<accession>A0ABN2A215</accession>
<reference evidence="2 3" key="1">
    <citation type="journal article" date="2019" name="Int. J. Syst. Evol. Microbiol.">
        <title>The Global Catalogue of Microorganisms (GCM) 10K type strain sequencing project: providing services to taxonomists for standard genome sequencing and annotation.</title>
        <authorList>
            <consortium name="The Broad Institute Genomics Platform"/>
            <consortium name="The Broad Institute Genome Sequencing Center for Infectious Disease"/>
            <person name="Wu L."/>
            <person name="Ma J."/>
        </authorList>
    </citation>
    <scope>NUCLEOTIDE SEQUENCE [LARGE SCALE GENOMIC DNA]</scope>
    <source>
        <strain evidence="2 3">JCM 14942</strain>
    </source>
</reference>
<evidence type="ECO:0008006" key="4">
    <source>
        <dbReference type="Google" id="ProtNLM"/>
    </source>
</evidence>
<gene>
    <name evidence="2" type="ORF">GCM10009788_11260</name>
</gene>
<dbReference type="PROSITE" id="PS51257">
    <property type="entry name" value="PROKAR_LIPOPROTEIN"/>
    <property type="match status" value="1"/>
</dbReference>
<organism evidence="2 3">
    <name type="scientific">Nocardioides humi</name>
    <dbReference type="NCBI Taxonomy" id="449461"/>
    <lineage>
        <taxon>Bacteria</taxon>
        <taxon>Bacillati</taxon>
        <taxon>Actinomycetota</taxon>
        <taxon>Actinomycetes</taxon>
        <taxon>Propionibacteriales</taxon>
        <taxon>Nocardioidaceae</taxon>
        <taxon>Nocardioides</taxon>
    </lineage>
</organism>
<evidence type="ECO:0000256" key="1">
    <source>
        <dbReference type="SAM" id="SignalP"/>
    </source>
</evidence>
<evidence type="ECO:0000313" key="2">
    <source>
        <dbReference type="EMBL" id="GAA1508719.1"/>
    </source>
</evidence>
<comment type="caution">
    <text evidence="2">The sequence shown here is derived from an EMBL/GenBank/DDBJ whole genome shotgun (WGS) entry which is preliminary data.</text>
</comment>
<proteinExistence type="predicted"/>
<dbReference type="Proteomes" id="UP001500842">
    <property type="component" value="Unassembled WGS sequence"/>
</dbReference>
<keyword evidence="3" id="KW-1185">Reference proteome</keyword>
<feature type="chain" id="PRO_5045587053" description="VWFA domain-containing protein" evidence="1">
    <location>
        <begin position="26"/>
        <end position="242"/>
    </location>
</feature>
<keyword evidence="1" id="KW-0732">Signal</keyword>
<dbReference type="RefSeq" id="WP_141004844.1">
    <property type="nucleotide sequence ID" value="NZ_BAAAOR010000007.1"/>
</dbReference>
<name>A0ABN2A215_9ACTN</name>
<feature type="signal peptide" evidence="1">
    <location>
        <begin position="1"/>
        <end position="25"/>
    </location>
</feature>
<evidence type="ECO:0000313" key="3">
    <source>
        <dbReference type="Proteomes" id="UP001500842"/>
    </source>
</evidence>
<dbReference type="EMBL" id="BAAAOR010000007">
    <property type="protein sequence ID" value="GAA1508719.1"/>
    <property type="molecule type" value="Genomic_DNA"/>
</dbReference>
<protein>
    <recommendedName>
        <fullName evidence="4">VWFA domain-containing protein</fullName>
    </recommendedName>
</protein>
<sequence>MRIVHMPWRLGVGALLSLGLMSACGGPTDGDHTVVNFDVSRSANNAKANLVNEAKKVLAAQVSAMKAGDRVTAVGFNFAPGTSCKPLVFTIAEDANSEEERVQRAANTGGLPAAFDGYIECLTGESGFAGKGSAIFGSIPTALDKAQADRYPIDAIITVTEGCSYGEGVPVCNPNWLARDDLATAVVEKLPAELKPDLTGISLAWVGLGQGTKLQAPDIARLAGVYAAYAGATNAEDKEVER</sequence>